<name>A0ABN2K4A1_9ACTN</name>
<dbReference type="HAMAP" id="MF_00055">
    <property type="entry name" value="MEMO1"/>
    <property type="match status" value="1"/>
</dbReference>
<dbReference type="PANTHER" id="PTHR11060">
    <property type="entry name" value="PROTEIN MEMO1"/>
    <property type="match status" value="1"/>
</dbReference>
<comment type="similarity">
    <text evidence="1 2">Belongs to the MEMO1 family.</text>
</comment>
<organism evidence="3 4">
    <name type="scientific">Luedemannella helvata</name>
    <dbReference type="NCBI Taxonomy" id="349315"/>
    <lineage>
        <taxon>Bacteria</taxon>
        <taxon>Bacillati</taxon>
        <taxon>Actinomycetota</taxon>
        <taxon>Actinomycetes</taxon>
        <taxon>Micromonosporales</taxon>
        <taxon>Micromonosporaceae</taxon>
        <taxon>Luedemannella</taxon>
    </lineage>
</organism>
<evidence type="ECO:0000256" key="2">
    <source>
        <dbReference type="HAMAP-Rule" id="MF_00055"/>
    </source>
</evidence>
<evidence type="ECO:0000313" key="4">
    <source>
        <dbReference type="Proteomes" id="UP001500655"/>
    </source>
</evidence>
<keyword evidence="4" id="KW-1185">Reference proteome</keyword>
<gene>
    <name evidence="3" type="primary">amrB</name>
    <name evidence="3" type="ORF">GCM10009681_19080</name>
</gene>
<proteinExistence type="inferred from homology"/>
<reference evidence="3 4" key="1">
    <citation type="journal article" date="2019" name="Int. J. Syst. Evol. Microbiol.">
        <title>The Global Catalogue of Microorganisms (GCM) 10K type strain sequencing project: providing services to taxonomists for standard genome sequencing and annotation.</title>
        <authorList>
            <consortium name="The Broad Institute Genomics Platform"/>
            <consortium name="The Broad Institute Genome Sequencing Center for Infectious Disease"/>
            <person name="Wu L."/>
            <person name="Ma J."/>
        </authorList>
    </citation>
    <scope>NUCLEOTIDE SEQUENCE [LARGE SCALE GENOMIC DNA]</scope>
    <source>
        <strain evidence="3 4">JCM 13249</strain>
    </source>
</reference>
<dbReference type="EMBL" id="BAAALS010000007">
    <property type="protein sequence ID" value="GAA1748045.1"/>
    <property type="molecule type" value="Genomic_DNA"/>
</dbReference>
<protein>
    <recommendedName>
        <fullName evidence="2">MEMO1 family protein GCM10009681_19080</fullName>
    </recommendedName>
</protein>
<evidence type="ECO:0000256" key="1">
    <source>
        <dbReference type="ARBA" id="ARBA00006315"/>
    </source>
</evidence>
<dbReference type="PANTHER" id="PTHR11060:SF0">
    <property type="entry name" value="PROTEIN MEMO1"/>
    <property type="match status" value="1"/>
</dbReference>
<dbReference type="InterPro" id="IPR002737">
    <property type="entry name" value="MEMO1_fam"/>
</dbReference>
<dbReference type="Proteomes" id="UP001500655">
    <property type="component" value="Unassembled WGS sequence"/>
</dbReference>
<sequence length="268" mass="27308">MGAVRAPAVAGQFYPADPVLLADQVDALLAGAANPRQDAANPRHVPGNPRHAPAYVVPHAGYVYSGPTAAVAYAGLPRDTRRVVLVGPAHFAPLRGCAVASAEAWRTPLGEVPVEDAAALVDAGLVTVDDDAHAREHSLEVQLPFLQRVLAGSFGVLPIAVGSAAAGEVAAVISAALAPGSVLLCSTDLAHYEPDERARVQDAATLRAVVGLRSADVGVRDACGVFALRGLLAWAGTQGRTPTVLHYATSADTAGDASRVVGYAAVAL</sequence>
<evidence type="ECO:0000313" key="3">
    <source>
        <dbReference type="EMBL" id="GAA1748045.1"/>
    </source>
</evidence>
<dbReference type="Gene3D" id="3.40.830.10">
    <property type="entry name" value="LigB-like"/>
    <property type="match status" value="1"/>
</dbReference>
<comment type="caution">
    <text evidence="3">The sequence shown here is derived from an EMBL/GenBank/DDBJ whole genome shotgun (WGS) entry which is preliminary data.</text>
</comment>
<accession>A0ABN2K4A1</accession>
<dbReference type="NCBIfam" id="TIGR04336">
    <property type="entry name" value="AmmeMemoSam_B"/>
    <property type="match status" value="1"/>
</dbReference>
<dbReference type="Pfam" id="PF01875">
    <property type="entry name" value="Memo"/>
    <property type="match status" value="1"/>
</dbReference>
<dbReference type="RefSeq" id="WP_344079035.1">
    <property type="nucleotide sequence ID" value="NZ_BAAALS010000007.1"/>
</dbReference>
<dbReference type="CDD" id="cd07361">
    <property type="entry name" value="MEMO_like"/>
    <property type="match status" value="1"/>
</dbReference>